<dbReference type="InterPro" id="IPR052539">
    <property type="entry name" value="MGD_biosynthesis_adapter"/>
</dbReference>
<keyword evidence="3" id="KW-1185">Reference proteome</keyword>
<gene>
    <name evidence="2" type="primary">mobB</name>
    <name evidence="2" type="ORF">MJG50_11050</name>
</gene>
<sequence length="172" mass="19657">MAVGVKYPILQVVGFQNSGKTTLVEKIVRKGSLNHCKMATIKHHGHMSELKPFNQNTDSIKHRKAGAVISTVEGGGMLQLEATNISQWKLDDIIKLYSYFEHDMIIIEGYKTANFPKIVLIREKKDLELLTILQNIVAVISWIPIQGNFTIFNIKDEEKYLDWLFEDNVQKV</sequence>
<dbReference type="AlphaFoldDB" id="A0AAW5E7H4"/>
<accession>A0AAW5E7H4</accession>
<dbReference type="InterPro" id="IPR027417">
    <property type="entry name" value="P-loop_NTPase"/>
</dbReference>
<comment type="caution">
    <text evidence="2">The sequence shown here is derived from an EMBL/GenBank/DDBJ whole genome shotgun (WGS) entry which is preliminary data.</text>
</comment>
<reference evidence="2" key="1">
    <citation type="submission" date="2022-02" db="EMBL/GenBank/DDBJ databases">
        <title>Fredinandcohnia quinoae sp. nov. isolated from Chenopodium quinoa seeds.</title>
        <authorList>
            <person name="Saati-Santamaria Z."/>
            <person name="Flores-Felix J.D."/>
            <person name="Igual J.M."/>
            <person name="Velazquez E."/>
            <person name="Garcia-Fraile P."/>
            <person name="Martinez-Molina E."/>
        </authorList>
    </citation>
    <scope>NUCLEOTIDE SEQUENCE</scope>
    <source>
        <strain evidence="2">SECRCQ15</strain>
    </source>
</reference>
<dbReference type="NCBIfam" id="TIGR00176">
    <property type="entry name" value="mobB"/>
    <property type="match status" value="1"/>
</dbReference>
<dbReference type="Pfam" id="PF03205">
    <property type="entry name" value="MobB"/>
    <property type="match status" value="1"/>
</dbReference>
<dbReference type="GO" id="GO:0006777">
    <property type="term" value="P:Mo-molybdopterin cofactor biosynthetic process"/>
    <property type="evidence" value="ECO:0007669"/>
    <property type="project" value="InterPro"/>
</dbReference>
<name>A0AAW5E7H4_9BACI</name>
<feature type="domain" description="Molybdopterin-guanine dinucleotide biosynthesis protein B (MobB)" evidence="1">
    <location>
        <begin position="9"/>
        <end position="142"/>
    </location>
</feature>
<dbReference type="InterPro" id="IPR004435">
    <property type="entry name" value="MobB_dom"/>
</dbReference>
<dbReference type="PANTHER" id="PTHR40072">
    <property type="entry name" value="MOLYBDOPTERIN-GUANINE DINUCLEOTIDE BIOSYNTHESIS ADAPTER PROTEIN-RELATED"/>
    <property type="match status" value="1"/>
</dbReference>
<dbReference type="GO" id="GO:0005525">
    <property type="term" value="F:GTP binding"/>
    <property type="evidence" value="ECO:0007669"/>
    <property type="project" value="InterPro"/>
</dbReference>
<dbReference type="Gene3D" id="3.40.50.300">
    <property type="entry name" value="P-loop containing nucleotide triphosphate hydrolases"/>
    <property type="match status" value="1"/>
</dbReference>
<dbReference type="RefSeq" id="WP_240255736.1">
    <property type="nucleotide sequence ID" value="NZ_JAKTTI010000015.1"/>
</dbReference>
<proteinExistence type="predicted"/>
<evidence type="ECO:0000259" key="1">
    <source>
        <dbReference type="Pfam" id="PF03205"/>
    </source>
</evidence>
<dbReference type="CDD" id="cd03116">
    <property type="entry name" value="MobB"/>
    <property type="match status" value="1"/>
</dbReference>
<organism evidence="2 3">
    <name type="scientific">Fredinandcohnia quinoae</name>
    <dbReference type="NCBI Taxonomy" id="2918902"/>
    <lineage>
        <taxon>Bacteria</taxon>
        <taxon>Bacillati</taxon>
        <taxon>Bacillota</taxon>
        <taxon>Bacilli</taxon>
        <taxon>Bacillales</taxon>
        <taxon>Bacillaceae</taxon>
        <taxon>Fredinandcohnia</taxon>
    </lineage>
</organism>
<evidence type="ECO:0000313" key="3">
    <source>
        <dbReference type="Proteomes" id="UP001431131"/>
    </source>
</evidence>
<dbReference type="EMBL" id="JAKTTI010000015">
    <property type="protein sequence ID" value="MCH1625867.1"/>
    <property type="molecule type" value="Genomic_DNA"/>
</dbReference>
<protein>
    <submittedName>
        <fullName evidence="2">Molybdopterin-guanine dinucleotide biosynthesis protein B</fullName>
    </submittedName>
</protein>
<dbReference type="SUPFAM" id="SSF52540">
    <property type="entry name" value="P-loop containing nucleoside triphosphate hydrolases"/>
    <property type="match status" value="1"/>
</dbReference>
<evidence type="ECO:0000313" key="2">
    <source>
        <dbReference type="EMBL" id="MCH1625867.1"/>
    </source>
</evidence>
<dbReference type="PANTHER" id="PTHR40072:SF1">
    <property type="entry name" value="MOLYBDOPTERIN-GUANINE DINUCLEOTIDE BIOSYNTHESIS ADAPTER PROTEIN"/>
    <property type="match status" value="1"/>
</dbReference>
<dbReference type="Proteomes" id="UP001431131">
    <property type="component" value="Unassembled WGS sequence"/>
</dbReference>